<dbReference type="Proteomes" id="UP001317629">
    <property type="component" value="Chromosome"/>
</dbReference>
<reference evidence="1 2" key="1">
    <citation type="journal article" date="2023" name="Int. J. Syst. Evol. Microbiol.">
        <title>Methylocystis iwaonis sp. nov., a type II methane-oxidizing bacterium from surface soil of a rice paddy field in Japan, and emended description of the genus Methylocystis (ex Whittenbury et al. 1970) Bowman et al. 1993.</title>
        <authorList>
            <person name="Kaise H."/>
            <person name="Sawadogo J.B."/>
            <person name="Alam M.S."/>
            <person name="Ueno C."/>
            <person name="Dianou D."/>
            <person name="Shinjo R."/>
            <person name="Asakawa S."/>
        </authorList>
    </citation>
    <scope>NUCLEOTIDE SEQUENCE [LARGE SCALE GENOMIC DNA]</scope>
    <source>
        <strain evidence="1 2">SS37A-Re</strain>
    </source>
</reference>
<evidence type="ECO:0000313" key="2">
    <source>
        <dbReference type="Proteomes" id="UP001317629"/>
    </source>
</evidence>
<evidence type="ECO:0008006" key="3">
    <source>
        <dbReference type="Google" id="ProtNLM"/>
    </source>
</evidence>
<keyword evidence="2" id="KW-1185">Reference proteome</keyword>
<proteinExistence type="predicted"/>
<dbReference type="Pfam" id="PF10025">
    <property type="entry name" value="DUF2267"/>
    <property type="match status" value="1"/>
</dbReference>
<gene>
    <name evidence="1" type="ORF">SS37A_03160</name>
</gene>
<dbReference type="RefSeq" id="WP_281929995.1">
    <property type="nucleotide sequence ID" value="NZ_AP027142.1"/>
</dbReference>
<name>A0ABN6VC23_9HYPH</name>
<sequence length="154" mass="17596">MSDTQVSALDHTVQLTNVWLKSLAEDHKLGDRPHAYSALRAVLHALRDRLTPEQAMHLGAQLPMLVRGLYFEGYRLADKPDVQRRIEQFEERIAIELPPGFPVDVATAARGVFEVLWRELDFNETAKVVSDLPMPLRELWPEEAQKQAKARSEE</sequence>
<dbReference type="EMBL" id="AP027142">
    <property type="protein sequence ID" value="BDV32787.1"/>
    <property type="molecule type" value="Genomic_DNA"/>
</dbReference>
<organism evidence="1 2">
    <name type="scientific">Methylocystis iwaonis</name>
    <dbReference type="NCBI Taxonomy" id="2885079"/>
    <lineage>
        <taxon>Bacteria</taxon>
        <taxon>Pseudomonadati</taxon>
        <taxon>Pseudomonadota</taxon>
        <taxon>Alphaproteobacteria</taxon>
        <taxon>Hyphomicrobiales</taxon>
        <taxon>Methylocystaceae</taxon>
        <taxon>Methylocystis</taxon>
    </lineage>
</organism>
<dbReference type="Gene3D" id="1.10.490.110">
    <property type="entry name" value="Uncharacterized conserved protein DUF2267"/>
    <property type="match status" value="1"/>
</dbReference>
<accession>A0ABN6VC23</accession>
<protein>
    <recommendedName>
        <fullName evidence="3">DUF2267 domain-containing protein</fullName>
    </recommendedName>
</protein>
<dbReference type="InterPro" id="IPR018727">
    <property type="entry name" value="DUF2267"/>
</dbReference>
<evidence type="ECO:0000313" key="1">
    <source>
        <dbReference type="EMBL" id="BDV32787.1"/>
    </source>
</evidence>
<dbReference type="InterPro" id="IPR038282">
    <property type="entry name" value="DUF2267_sf"/>
</dbReference>